<feature type="chain" id="PRO_5046337091" description="DUF4382 domain-containing protein" evidence="1">
    <location>
        <begin position="24"/>
        <end position="325"/>
    </location>
</feature>
<keyword evidence="3" id="KW-1185">Reference proteome</keyword>
<comment type="caution">
    <text evidence="2">The sequence shown here is derived from an EMBL/GenBank/DDBJ whole genome shotgun (WGS) entry which is preliminary data.</text>
</comment>
<evidence type="ECO:0000313" key="2">
    <source>
        <dbReference type="EMBL" id="GAA4318633.1"/>
    </source>
</evidence>
<gene>
    <name evidence="2" type="ORF">GCM10023184_02980</name>
</gene>
<organism evidence="2 3">
    <name type="scientific">Flaviaesturariibacter amylovorans</name>
    <dbReference type="NCBI Taxonomy" id="1084520"/>
    <lineage>
        <taxon>Bacteria</taxon>
        <taxon>Pseudomonadati</taxon>
        <taxon>Bacteroidota</taxon>
        <taxon>Chitinophagia</taxon>
        <taxon>Chitinophagales</taxon>
        <taxon>Chitinophagaceae</taxon>
        <taxon>Flaviaestuariibacter</taxon>
    </lineage>
</organism>
<reference evidence="3" key="1">
    <citation type="journal article" date="2019" name="Int. J. Syst. Evol. Microbiol.">
        <title>The Global Catalogue of Microorganisms (GCM) 10K type strain sequencing project: providing services to taxonomists for standard genome sequencing and annotation.</title>
        <authorList>
            <consortium name="The Broad Institute Genomics Platform"/>
            <consortium name="The Broad Institute Genome Sequencing Center for Infectious Disease"/>
            <person name="Wu L."/>
            <person name="Ma J."/>
        </authorList>
    </citation>
    <scope>NUCLEOTIDE SEQUENCE [LARGE SCALE GENOMIC DNA]</scope>
    <source>
        <strain evidence="3">JCM 17919</strain>
    </source>
</reference>
<sequence length="325" mass="35135">MMLKKYFLPLVAALLCLSCSDKTYDDLAGADEIKGVAVIYDDLSGTTTSTPGKNLKIYLRNADDAAGFLYSTTANEQGRFVFGGIDRAKAYEVYASVDTGAVKYFGILRFAASNHAATGDSLKLSPSQTAQNGILLKVQDEQEIPIPGVTAWVFNNPFLFASDTSAGKIFDIPVNNYGIGYRLNLAPGMYYLRVKTRIGMLSLTGETSVSVPSNGIIDTTITLRNVPLARNGIEATITDTYGTLINGATVYAYRSQLLFERDTVSYTNSLFTMTSNAMGMASAYIIEPGTYYLRAIKVINTDTLKKTAVVLVGANSPSQVPMILQ</sequence>
<dbReference type="RefSeq" id="WP_345252820.1">
    <property type="nucleotide sequence ID" value="NZ_BAABGY010000001.1"/>
</dbReference>
<feature type="signal peptide" evidence="1">
    <location>
        <begin position="1"/>
        <end position="23"/>
    </location>
</feature>
<protein>
    <recommendedName>
        <fullName evidence="4">DUF4382 domain-containing protein</fullName>
    </recommendedName>
</protein>
<proteinExistence type="predicted"/>
<dbReference type="Proteomes" id="UP001501725">
    <property type="component" value="Unassembled WGS sequence"/>
</dbReference>
<evidence type="ECO:0000256" key="1">
    <source>
        <dbReference type="SAM" id="SignalP"/>
    </source>
</evidence>
<keyword evidence="1" id="KW-0732">Signal</keyword>
<name>A0ABP8G6S0_9BACT</name>
<accession>A0ABP8G6S0</accession>
<dbReference type="EMBL" id="BAABGY010000001">
    <property type="protein sequence ID" value="GAA4318633.1"/>
    <property type="molecule type" value="Genomic_DNA"/>
</dbReference>
<evidence type="ECO:0000313" key="3">
    <source>
        <dbReference type="Proteomes" id="UP001501725"/>
    </source>
</evidence>
<evidence type="ECO:0008006" key="4">
    <source>
        <dbReference type="Google" id="ProtNLM"/>
    </source>
</evidence>